<dbReference type="OrthoDB" id="10255963at2759"/>
<protein>
    <submittedName>
        <fullName evidence="2">Uncharacterized protein</fullName>
    </submittedName>
</protein>
<name>A0A166UBZ7_9HYPO</name>
<evidence type="ECO:0000256" key="1">
    <source>
        <dbReference type="SAM" id="MobiDB-lite"/>
    </source>
</evidence>
<gene>
    <name evidence="2" type="ORF">AAL_01659</name>
</gene>
<accession>A0A166UBZ7</accession>
<organism evidence="2 3">
    <name type="scientific">Moelleriella libera RCEF 2490</name>
    <dbReference type="NCBI Taxonomy" id="1081109"/>
    <lineage>
        <taxon>Eukaryota</taxon>
        <taxon>Fungi</taxon>
        <taxon>Dikarya</taxon>
        <taxon>Ascomycota</taxon>
        <taxon>Pezizomycotina</taxon>
        <taxon>Sordariomycetes</taxon>
        <taxon>Hypocreomycetidae</taxon>
        <taxon>Hypocreales</taxon>
        <taxon>Clavicipitaceae</taxon>
        <taxon>Moelleriella</taxon>
    </lineage>
</organism>
<reference evidence="2 3" key="1">
    <citation type="journal article" date="2016" name="Genome Biol. Evol.">
        <title>Divergent and convergent evolution of fungal pathogenicity.</title>
        <authorList>
            <person name="Shang Y."/>
            <person name="Xiao G."/>
            <person name="Zheng P."/>
            <person name="Cen K."/>
            <person name="Zhan S."/>
            <person name="Wang C."/>
        </authorList>
    </citation>
    <scope>NUCLEOTIDE SEQUENCE [LARGE SCALE GENOMIC DNA]</scope>
    <source>
        <strain evidence="2 3">RCEF 2490</strain>
    </source>
</reference>
<comment type="caution">
    <text evidence="2">The sequence shown here is derived from an EMBL/GenBank/DDBJ whole genome shotgun (WGS) entry which is preliminary data.</text>
</comment>
<sequence length="104" mass="11838">MTGLHCQCEARHAPGQEDGELSSRVPGGVSSRRELTRRARQEFQDPLSQLFDYAFRSDDWWYFPKKDDYIRADKSTRIGRLIAQFEWGDADSTPPAVAEGLCDA</sequence>
<dbReference type="EMBL" id="AZGY01000002">
    <property type="protein sequence ID" value="OAA32327.1"/>
    <property type="molecule type" value="Genomic_DNA"/>
</dbReference>
<evidence type="ECO:0000313" key="3">
    <source>
        <dbReference type="Proteomes" id="UP000078544"/>
    </source>
</evidence>
<feature type="region of interest" description="Disordered" evidence="1">
    <location>
        <begin position="1"/>
        <end position="33"/>
    </location>
</feature>
<dbReference type="Proteomes" id="UP000078544">
    <property type="component" value="Unassembled WGS sequence"/>
</dbReference>
<proteinExistence type="predicted"/>
<evidence type="ECO:0000313" key="2">
    <source>
        <dbReference type="EMBL" id="OAA32327.1"/>
    </source>
</evidence>
<keyword evidence="3" id="KW-1185">Reference proteome</keyword>
<dbReference type="STRING" id="1081109.A0A166UBZ7"/>
<dbReference type="AlphaFoldDB" id="A0A166UBZ7"/>